<dbReference type="Proteomes" id="UP000468707">
    <property type="component" value="Unassembled WGS sequence"/>
</dbReference>
<name>A0A6I5KNK1_9FLAO</name>
<keyword evidence="2" id="KW-1185">Reference proteome</keyword>
<dbReference type="RefSeq" id="WP_163632501.1">
    <property type="nucleotide sequence ID" value="NZ_JAAAMI010000001.1"/>
</dbReference>
<proteinExistence type="predicted"/>
<protein>
    <submittedName>
        <fullName evidence="1">Uncharacterized protein</fullName>
    </submittedName>
</protein>
<evidence type="ECO:0000313" key="1">
    <source>
        <dbReference type="EMBL" id="NDV42077.1"/>
    </source>
</evidence>
<dbReference type="EMBL" id="JAAAMI010000001">
    <property type="protein sequence ID" value="NDV42077.1"/>
    <property type="molecule type" value="Genomic_DNA"/>
</dbReference>
<gene>
    <name evidence="1" type="ORF">GTK07_01955</name>
</gene>
<dbReference type="AlphaFoldDB" id="A0A6I5KNK1"/>
<evidence type="ECO:0000313" key="2">
    <source>
        <dbReference type="Proteomes" id="UP000468707"/>
    </source>
</evidence>
<accession>A0A6I5KNK1</accession>
<reference evidence="1 2" key="1">
    <citation type="submission" date="2020-01" db="EMBL/GenBank/DDBJ databases">
        <title>Muricauda sediminis sp.nov. 40Bstr401.</title>
        <authorList>
            <person name="Xue Z."/>
            <person name="Zhu S."/>
            <person name="Ren N."/>
            <person name="Chen T."/>
            <person name="Chen X."/>
            <person name="Chen J."/>
            <person name="Yang J."/>
        </authorList>
    </citation>
    <scope>NUCLEOTIDE SEQUENCE [LARGE SCALE GENOMIC DNA]</scope>
    <source>
        <strain evidence="1 2">40Bstr401</strain>
    </source>
</reference>
<comment type="caution">
    <text evidence="1">The sequence shown here is derived from an EMBL/GenBank/DDBJ whole genome shotgun (WGS) entry which is preliminary data.</text>
</comment>
<organism evidence="1 2">
    <name type="scientific">Flagellimonas sediminis</name>
    <dbReference type="NCBI Taxonomy" id="2696468"/>
    <lineage>
        <taxon>Bacteria</taxon>
        <taxon>Pseudomonadati</taxon>
        <taxon>Bacteroidota</taxon>
        <taxon>Flavobacteriia</taxon>
        <taxon>Flavobacteriales</taxon>
        <taxon>Flavobacteriaceae</taxon>
        <taxon>Flagellimonas</taxon>
    </lineage>
</organism>
<sequence length="157" mass="18091">MGKRIRTYPEIKTGQLWNVDGEVYELVDMRVTAVESPTKFLTSAFFRSKDPLSDNPFFEEKVITILSDPVFKRHIFGGRRELEGWLEGVPGGISTRLYNILRGLCNREFNGMEGDVSPFELTKEAFLALDGAGKKSWEEFERAKRLHQNESRNDKRT</sequence>